<dbReference type="RefSeq" id="WP_088618465.1">
    <property type="nucleotide sequence ID" value="NZ_CP022129.1"/>
</dbReference>
<evidence type="ECO:0000313" key="2">
    <source>
        <dbReference type="Proteomes" id="UP000197019"/>
    </source>
</evidence>
<keyword evidence="2" id="KW-1185">Reference proteome</keyword>
<dbReference type="AlphaFoldDB" id="A0A1Z4BWC4"/>
<proteinExistence type="predicted"/>
<protein>
    <submittedName>
        <fullName evidence="1">Uncharacterized protein</fullName>
    </submittedName>
</protein>
<gene>
    <name evidence="1" type="ORF">CEK71_05615</name>
</gene>
<sequence length="131" mass="14629">MKIKYSLLLVILCMFCFLLMVLWIGLRSDTLPKSKVSLMEIMQTLGAASEAANKCWRGQHLPIVACQAMKVHIPTSVSSDFTYLASDQGVLIGVNYPNQITIALIPEFVHGELQWHCIGSPQEIVKDLCHK</sequence>
<reference evidence="1 2" key="1">
    <citation type="submission" date="2017-06" db="EMBL/GenBank/DDBJ databases">
        <title>Genome Sequencing of the methanotroph Methylovulum psychrotolerants str. HV10-M2 isolated from a high-altitude environment.</title>
        <authorList>
            <person name="Mateos-Rivera A."/>
        </authorList>
    </citation>
    <scope>NUCLEOTIDE SEQUENCE [LARGE SCALE GENOMIC DNA]</scope>
    <source>
        <strain evidence="1 2">HV10_M2</strain>
    </source>
</reference>
<dbReference type="EMBL" id="CP022129">
    <property type="protein sequence ID" value="ASF45588.1"/>
    <property type="molecule type" value="Genomic_DNA"/>
</dbReference>
<evidence type="ECO:0000313" key="1">
    <source>
        <dbReference type="EMBL" id="ASF45588.1"/>
    </source>
</evidence>
<name>A0A1Z4BWC4_9GAMM</name>
<organism evidence="1 2">
    <name type="scientific">Methylovulum psychrotolerans</name>
    <dbReference type="NCBI Taxonomy" id="1704499"/>
    <lineage>
        <taxon>Bacteria</taxon>
        <taxon>Pseudomonadati</taxon>
        <taxon>Pseudomonadota</taxon>
        <taxon>Gammaproteobacteria</taxon>
        <taxon>Methylococcales</taxon>
        <taxon>Methylococcaceae</taxon>
        <taxon>Methylovulum</taxon>
    </lineage>
</organism>
<dbReference type="KEGG" id="mpsy:CEK71_05615"/>
<dbReference type="Proteomes" id="UP000197019">
    <property type="component" value="Chromosome"/>
</dbReference>
<accession>A0A1Z4BWC4</accession>